<proteinExistence type="predicted"/>
<evidence type="ECO:0000313" key="2">
    <source>
        <dbReference type="Proteomes" id="UP000078228"/>
    </source>
</evidence>
<organism evidence="1 2">
    <name type="scientific">Moraxella catarrhalis</name>
    <name type="common">Branhamella catarrhalis</name>
    <dbReference type="NCBI Taxonomy" id="480"/>
    <lineage>
        <taxon>Bacteria</taxon>
        <taxon>Pseudomonadati</taxon>
        <taxon>Pseudomonadota</taxon>
        <taxon>Gammaproteobacteria</taxon>
        <taxon>Moraxellales</taxon>
        <taxon>Moraxellaceae</taxon>
        <taxon>Moraxella</taxon>
    </lineage>
</organism>
<accession>A0A198ULU6</accession>
<dbReference type="EMBL" id="LXHC01000008">
    <property type="protein sequence ID" value="OAU97310.1"/>
    <property type="molecule type" value="Genomic_DNA"/>
</dbReference>
<name>A0A198ULU6_MORCA</name>
<evidence type="ECO:0000313" key="1">
    <source>
        <dbReference type="EMBL" id="OAU97310.1"/>
    </source>
</evidence>
<dbReference type="Proteomes" id="UP000078228">
    <property type="component" value="Unassembled WGS sequence"/>
</dbReference>
<comment type="caution">
    <text evidence="1">The sequence shown here is derived from an EMBL/GenBank/DDBJ whole genome shotgun (WGS) entry which is preliminary data.</text>
</comment>
<sequence>MYTYQTHDQTSVSVLLVMGELISWWHKTNAPKTQSNTI</sequence>
<dbReference type="PATRIC" id="fig|480.237.peg.76"/>
<gene>
    <name evidence="1" type="ORF">AO384_0692</name>
</gene>
<dbReference type="AlphaFoldDB" id="A0A198ULU6"/>
<reference evidence="1 2" key="1">
    <citation type="journal article" date="2016" name="Genome Biol. Evol.">
        <title>Comparative Genomic Analyses of the Moraxella catarrhalis Serosensitive and Seroresistant Lineages Demonstrate Their Independent Evolution.</title>
        <authorList>
            <person name="Earl J.P."/>
            <person name="de Vries S.P."/>
            <person name="Ahmed A."/>
            <person name="Powell E."/>
            <person name="Schultz M.P."/>
            <person name="Hermans P.W."/>
            <person name="Hill D.J."/>
            <person name="Zhou Z."/>
            <person name="Constantinidou C.I."/>
            <person name="Hu F.Z."/>
            <person name="Bootsma H.J."/>
            <person name="Ehrlich G.D."/>
        </authorList>
    </citation>
    <scope>NUCLEOTIDE SEQUENCE [LARGE SCALE GENOMIC DNA]</scope>
    <source>
        <strain evidence="1 2">Z7542</strain>
    </source>
</reference>
<protein>
    <submittedName>
        <fullName evidence="1">Uncharacterized protein</fullName>
    </submittedName>
</protein>
<keyword evidence="2" id="KW-1185">Reference proteome</keyword>